<dbReference type="EMBL" id="RSCE01000003">
    <property type="protein sequence ID" value="RSH84836.1"/>
    <property type="molecule type" value="Genomic_DNA"/>
</dbReference>
<feature type="region of interest" description="Disordered" evidence="7">
    <location>
        <begin position="407"/>
        <end position="494"/>
    </location>
</feature>
<dbReference type="STRING" id="105984.A0A427Y122"/>
<feature type="region of interest" description="Disordered" evidence="7">
    <location>
        <begin position="213"/>
        <end position="256"/>
    </location>
</feature>
<evidence type="ECO:0000256" key="7">
    <source>
        <dbReference type="SAM" id="MobiDB-lite"/>
    </source>
</evidence>
<dbReference type="GeneID" id="39590910"/>
<dbReference type="RefSeq" id="XP_028478284.1">
    <property type="nucleotide sequence ID" value="XM_028621832.1"/>
</dbReference>
<feature type="compositionally biased region" description="Pro residues" evidence="7">
    <location>
        <begin position="561"/>
        <end position="575"/>
    </location>
</feature>
<feature type="compositionally biased region" description="Basic residues" evidence="7">
    <location>
        <begin position="233"/>
        <end position="244"/>
    </location>
</feature>
<evidence type="ECO:0000256" key="3">
    <source>
        <dbReference type="ARBA" id="ARBA00023239"/>
    </source>
</evidence>
<evidence type="ECO:0000256" key="6">
    <source>
        <dbReference type="ARBA" id="ARBA00030030"/>
    </source>
</evidence>
<accession>A0A427Y122</accession>
<dbReference type="OrthoDB" id="49151at2759"/>
<feature type="compositionally biased region" description="Low complexity" evidence="7">
    <location>
        <begin position="213"/>
        <end position="232"/>
    </location>
</feature>
<dbReference type="PANTHER" id="PTHR13522:SF3">
    <property type="entry name" value="U6 SNRNA PHOSPHODIESTERASE 1"/>
    <property type="match status" value="1"/>
</dbReference>
<keyword evidence="4" id="KW-0539">Nucleus</keyword>
<dbReference type="GO" id="GO:0016829">
    <property type="term" value="F:lyase activity"/>
    <property type="evidence" value="ECO:0007669"/>
    <property type="project" value="UniProtKB-KW"/>
</dbReference>
<proteinExistence type="predicted"/>
<reference evidence="8 9" key="1">
    <citation type="submission" date="2018-11" db="EMBL/GenBank/DDBJ databases">
        <title>Genome sequence of Apiotrichum porosum DSM 27194.</title>
        <authorList>
            <person name="Aliyu H."/>
            <person name="Gorte O."/>
            <person name="Ochsenreither K."/>
        </authorList>
    </citation>
    <scope>NUCLEOTIDE SEQUENCE [LARGE SCALE GENOMIC DNA]</scope>
    <source>
        <strain evidence="8 9">DSM 27194</strain>
    </source>
</reference>
<evidence type="ECO:0000256" key="2">
    <source>
        <dbReference type="ARBA" id="ARBA00022801"/>
    </source>
</evidence>
<evidence type="ECO:0000256" key="5">
    <source>
        <dbReference type="ARBA" id="ARBA00029543"/>
    </source>
</evidence>
<evidence type="ECO:0000313" key="9">
    <source>
        <dbReference type="Proteomes" id="UP000279236"/>
    </source>
</evidence>
<protein>
    <recommendedName>
        <fullName evidence="5">U6 snRNA phosphodiesterase 1</fullName>
    </recommendedName>
    <alternativeName>
        <fullName evidence="6">3'-5' RNA exonuclease USB1</fullName>
    </alternativeName>
</protein>
<feature type="compositionally biased region" description="Polar residues" evidence="7">
    <location>
        <begin position="446"/>
        <end position="461"/>
    </location>
</feature>
<keyword evidence="3" id="KW-0456">Lyase</keyword>
<keyword evidence="1" id="KW-0540">Nuclease</keyword>
<dbReference type="PANTHER" id="PTHR13522">
    <property type="entry name" value="U6 SNRNA PHOSPHODIESTERASE 1"/>
    <property type="match status" value="1"/>
</dbReference>
<sequence>MASLALARPSTSTPLRAALSSVARVFFAAPSPAASSSTTSTSAAPLLSALSLPALPSLPTLAGLAGLLELLPPILWAVPKHKTTHSRKSMRSANKGIKNKTMICPRQPGYKSRVERSVERLVRAERTAVCIEDKQLRSFLCQPSSAEGFTWLGACLCRPVTLSCLLCAGCRPATQLQPALDSTRPPPLDSLPLHLPAVILGQTDANTLLQTSTTATAAAPSSSPTTSAPPATRRSRAAGRRRPAAHPQSRSRATPTLLRLGEVGVGNGAEPRRKSVHGLTRVLAWSDSFLICALNWDILGDVQASNVDDNGFTEDTVVSVVVSAGRSQPRPLVWGSPPKNLDLLHLRPSTPPPLSLSVSSVPGHAADTPALRNTRFHAVYASGTQNHTTVVVNTNYPMAHRRMGLVDYSSDSDSSGSSSGKAPDVKRRKVTPAGPSSRPVGPAASTPPTRQRVGTTTTVASNKAKGKAKALPRLPDSFGGVNPRDDPRAHQGRVRARPFVDGDYYVHVYIDLVVSTALRRELARVLDAARQRVPGIDVHSFLDPSPSPTPTPGASASPSPASTPAPAPAPAPTPTPRTLHVSLSHPLPLRRDAASALAATVAATLRATPHPRAFKLSLSSLAIYHNDSRPRRAFLALRVGAGAPELATLLDKVVEPALRQRGGAYHPDAEFHASFGWCLDGHEEEEEQDAASPFPADMLRQLEDEYGPALLAAQPRGGWDVADVCVKVAKTVTRLPL</sequence>
<gene>
    <name evidence="8" type="primary">USB1</name>
    <name evidence="8" type="ORF">EHS24_006367</name>
</gene>
<name>A0A427Y122_9TREE</name>
<evidence type="ECO:0000256" key="4">
    <source>
        <dbReference type="ARBA" id="ARBA00023242"/>
    </source>
</evidence>
<dbReference type="GO" id="GO:0005634">
    <property type="term" value="C:nucleus"/>
    <property type="evidence" value="ECO:0007669"/>
    <property type="project" value="TreeGrafter"/>
</dbReference>
<evidence type="ECO:0000256" key="1">
    <source>
        <dbReference type="ARBA" id="ARBA00022722"/>
    </source>
</evidence>
<dbReference type="InterPro" id="IPR027521">
    <property type="entry name" value="Usb1"/>
</dbReference>
<feature type="region of interest" description="Disordered" evidence="7">
    <location>
        <begin position="537"/>
        <end position="581"/>
    </location>
</feature>
<comment type="caution">
    <text evidence="8">The sequence shown here is derived from an EMBL/GenBank/DDBJ whole genome shotgun (WGS) entry which is preliminary data.</text>
</comment>
<dbReference type="Proteomes" id="UP000279236">
    <property type="component" value="Unassembled WGS sequence"/>
</dbReference>
<keyword evidence="2" id="KW-0378">Hydrolase</keyword>
<dbReference type="GO" id="GO:0034477">
    <property type="term" value="P:U6 snRNA 3'-end processing"/>
    <property type="evidence" value="ECO:0007669"/>
    <property type="project" value="InterPro"/>
</dbReference>
<evidence type="ECO:0000313" key="8">
    <source>
        <dbReference type="EMBL" id="RSH84836.1"/>
    </source>
</evidence>
<keyword evidence="9" id="KW-1185">Reference proteome</keyword>
<feature type="compositionally biased region" description="Low complexity" evidence="7">
    <location>
        <begin position="409"/>
        <end position="420"/>
    </location>
</feature>
<organism evidence="8 9">
    <name type="scientific">Apiotrichum porosum</name>
    <dbReference type="NCBI Taxonomy" id="105984"/>
    <lineage>
        <taxon>Eukaryota</taxon>
        <taxon>Fungi</taxon>
        <taxon>Dikarya</taxon>
        <taxon>Basidiomycota</taxon>
        <taxon>Agaricomycotina</taxon>
        <taxon>Tremellomycetes</taxon>
        <taxon>Trichosporonales</taxon>
        <taxon>Trichosporonaceae</taxon>
        <taxon>Apiotrichum</taxon>
    </lineage>
</organism>
<dbReference type="GO" id="GO:0000175">
    <property type="term" value="F:3'-5'-RNA exonuclease activity"/>
    <property type="evidence" value="ECO:0007669"/>
    <property type="project" value="TreeGrafter"/>
</dbReference>
<dbReference type="Pfam" id="PF09749">
    <property type="entry name" value="HVSL"/>
    <property type="match status" value="1"/>
</dbReference>
<dbReference type="Gene3D" id="3.90.1140.10">
    <property type="entry name" value="Cyclic phosphodiesterase"/>
    <property type="match status" value="1"/>
</dbReference>
<dbReference type="AlphaFoldDB" id="A0A427Y122"/>